<sequence>MRQRRGNSAIDTSSNLKPITEERIHEHSLHPSFSPILRIFASASQDRALRTEAYPNATKNIQNYTLLQATITDIINYNAGNGMAGHQRSFYTLDMRTLDPAKLSNIFGVKKT</sequence>
<dbReference type="EMBL" id="GGEC01002942">
    <property type="protein sequence ID" value="MBW83425.1"/>
    <property type="molecule type" value="Transcribed_RNA"/>
</dbReference>
<organism evidence="1">
    <name type="scientific">Rhizophora mucronata</name>
    <name type="common">Asiatic mangrove</name>
    <dbReference type="NCBI Taxonomy" id="61149"/>
    <lineage>
        <taxon>Eukaryota</taxon>
        <taxon>Viridiplantae</taxon>
        <taxon>Streptophyta</taxon>
        <taxon>Embryophyta</taxon>
        <taxon>Tracheophyta</taxon>
        <taxon>Spermatophyta</taxon>
        <taxon>Magnoliopsida</taxon>
        <taxon>eudicotyledons</taxon>
        <taxon>Gunneridae</taxon>
        <taxon>Pentapetalae</taxon>
        <taxon>rosids</taxon>
        <taxon>fabids</taxon>
        <taxon>Malpighiales</taxon>
        <taxon>Rhizophoraceae</taxon>
        <taxon>Rhizophora</taxon>
    </lineage>
</organism>
<accession>A0A2P2IQC5</accession>
<reference evidence="1" key="1">
    <citation type="submission" date="2018-02" db="EMBL/GenBank/DDBJ databases">
        <title>Rhizophora mucronata_Transcriptome.</title>
        <authorList>
            <person name="Meera S.P."/>
            <person name="Sreeshan A."/>
            <person name="Augustine A."/>
        </authorList>
    </citation>
    <scope>NUCLEOTIDE SEQUENCE</scope>
    <source>
        <tissue evidence="1">Leaf</tissue>
    </source>
</reference>
<proteinExistence type="predicted"/>
<dbReference type="AlphaFoldDB" id="A0A2P2IQC5"/>
<evidence type="ECO:0000313" key="1">
    <source>
        <dbReference type="EMBL" id="MBW83425.1"/>
    </source>
</evidence>
<protein>
    <submittedName>
        <fullName evidence="1">Uncharacterized protein</fullName>
    </submittedName>
</protein>
<name>A0A2P2IQC5_RHIMU</name>